<dbReference type="SUPFAM" id="SSF54565">
    <property type="entry name" value="Ribosomal protein S16"/>
    <property type="match status" value="1"/>
</dbReference>
<keyword evidence="2 3" id="KW-0687">Ribonucleoprotein</keyword>
<keyword evidence="6" id="KW-1185">Reference proteome</keyword>
<dbReference type="Pfam" id="PF00886">
    <property type="entry name" value="Ribosomal_S16"/>
    <property type="match status" value="1"/>
</dbReference>
<name>A0ABS0Q789_9BACT</name>
<dbReference type="Proteomes" id="UP000625631">
    <property type="component" value="Unassembled WGS sequence"/>
</dbReference>
<evidence type="ECO:0000256" key="2">
    <source>
        <dbReference type="ARBA" id="ARBA00023274"/>
    </source>
</evidence>
<proteinExistence type="inferred from homology"/>
<reference evidence="5 6" key="1">
    <citation type="submission" date="2020-12" db="EMBL/GenBank/DDBJ databases">
        <title>Hymenobacter sp.</title>
        <authorList>
            <person name="Kim M.K."/>
        </authorList>
    </citation>
    <scope>NUCLEOTIDE SEQUENCE [LARGE SCALE GENOMIC DNA]</scope>
    <source>
        <strain evidence="5 6">BT442</strain>
    </source>
</reference>
<evidence type="ECO:0000256" key="1">
    <source>
        <dbReference type="ARBA" id="ARBA00022980"/>
    </source>
</evidence>
<dbReference type="PANTHER" id="PTHR12919">
    <property type="entry name" value="30S RIBOSOMAL PROTEIN S16"/>
    <property type="match status" value="1"/>
</dbReference>
<evidence type="ECO:0000256" key="3">
    <source>
        <dbReference type="HAMAP-Rule" id="MF_00385"/>
    </source>
</evidence>
<dbReference type="EMBL" id="JAEDAE010000003">
    <property type="protein sequence ID" value="MBH8558228.1"/>
    <property type="molecule type" value="Genomic_DNA"/>
</dbReference>
<protein>
    <recommendedName>
        <fullName evidence="3">Small ribosomal subunit protein bS16</fullName>
    </recommendedName>
</protein>
<dbReference type="Gene3D" id="3.30.1320.10">
    <property type="match status" value="1"/>
</dbReference>
<evidence type="ECO:0000256" key="4">
    <source>
        <dbReference type="SAM" id="MobiDB-lite"/>
    </source>
</evidence>
<organism evidence="5 6">
    <name type="scientific">Hymenobacter negativus</name>
    <dbReference type="NCBI Taxonomy" id="2795026"/>
    <lineage>
        <taxon>Bacteria</taxon>
        <taxon>Pseudomonadati</taxon>
        <taxon>Bacteroidota</taxon>
        <taxon>Cytophagia</taxon>
        <taxon>Cytophagales</taxon>
        <taxon>Hymenobacteraceae</taxon>
        <taxon>Hymenobacter</taxon>
    </lineage>
</organism>
<dbReference type="NCBIfam" id="NF011094">
    <property type="entry name" value="PRK14521.1"/>
    <property type="match status" value="1"/>
</dbReference>
<feature type="compositionally biased region" description="Low complexity" evidence="4">
    <location>
        <begin position="150"/>
        <end position="163"/>
    </location>
</feature>
<sequence length="178" mass="19544">MAVKIRLARRGRKKAATYDIVVADARAPRDGRFIEKIGTYNPQTNPATINYDADRAFYWMMTGAQPTDTVRAMLSYRGVLYRRHLQLGVDKGAITQEVADQRFSAWKEEKDAKIEGKRTGLVDAKATAKKAAFDAETKVKEARAEAQRQKAAALLAANAPAAEEATEAPAEEATEAAE</sequence>
<dbReference type="InterPro" id="IPR000307">
    <property type="entry name" value="Ribosomal_bS16"/>
</dbReference>
<dbReference type="GO" id="GO:0005840">
    <property type="term" value="C:ribosome"/>
    <property type="evidence" value="ECO:0007669"/>
    <property type="project" value="UniProtKB-KW"/>
</dbReference>
<dbReference type="RefSeq" id="WP_198075261.1">
    <property type="nucleotide sequence ID" value="NZ_JAEDAE010000003.1"/>
</dbReference>
<gene>
    <name evidence="3" type="primary">rpsP</name>
    <name evidence="5" type="ORF">I7X13_09230</name>
</gene>
<dbReference type="InterPro" id="IPR020592">
    <property type="entry name" value="Ribosomal_bS16_CS"/>
</dbReference>
<dbReference type="NCBIfam" id="TIGR00002">
    <property type="entry name" value="S16"/>
    <property type="match status" value="1"/>
</dbReference>
<feature type="compositionally biased region" description="Acidic residues" evidence="4">
    <location>
        <begin position="164"/>
        <end position="178"/>
    </location>
</feature>
<comment type="similarity">
    <text evidence="3">Belongs to the bacterial ribosomal protein bS16 family.</text>
</comment>
<evidence type="ECO:0000313" key="5">
    <source>
        <dbReference type="EMBL" id="MBH8558228.1"/>
    </source>
</evidence>
<keyword evidence="1 3" id="KW-0689">Ribosomal protein</keyword>
<comment type="caution">
    <text evidence="5">The sequence shown here is derived from an EMBL/GenBank/DDBJ whole genome shotgun (WGS) entry which is preliminary data.</text>
</comment>
<dbReference type="HAMAP" id="MF_00385">
    <property type="entry name" value="Ribosomal_bS16"/>
    <property type="match status" value="1"/>
</dbReference>
<evidence type="ECO:0000313" key="6">
    <source>
        <dbReference type="Proteomes" id="UP000625631"/>
    </source>
</evidence>
<dbReference type="PANTHER" id="PTHR12919:SF20">
    <property type="entry name" value="SMALL RIBOSOMAL SUBUNIT PROTEIN BS16M"/>
    <property type="match status" value="1"/>
</dbReference>
<feature type="region of interest" description="Disordered" evidence="4">
    <location>
        <begin position="150"/>
        <end position="178"/>
    </location>
</feature>
<dbReference type="PROSITE" id="PS00732">
    <property type="entry name" value="RIBOSOMAL_S16"/>
    <property type="match status" value="1"/>
</dbReference>
<accession>A0ABS0Q789</accession>
<dbReference type="InterPro" id="IPR023803">
    <property type="entry name" value="Ribosomal_bS16_dom_sf"/>
</dbReference>